<dbReference type="GO" id="GO:0051028">
    <property type="term" value="P:mRNA transport"/>
    <property type="evidence" value="ECO:0007669"/>
    <property type="project" value="UniProtKB-KW"/>
</dbReference>
<dbReference type="GO" id="GO:0017056">
    <property type="term" value="F:structural constituent of nuclear pore"/>
    <property type="evidence" value="ECO:0007669"/>
    <property type="project" value="InterPro"/>
</dbReference>
<dbReference type="GO" id="GO:0015031">
    <property type="term" value="P:protein transport"/>
    <property type="evidence" value="ECO:0007669"/>
    <property type="project" value="UniProtKB-KW"/>
</dbReference>
<evidence type="ECO:0000256" key="3">
    <source>
        <dbReference type="ARBA" id="ARBA00022816"/>
    </source>
</evidence>
<dbReference type="Proteomes" id="UP001497623">
    <property type="component" value="Unassembled WGS sequence"/>
</dbReference>
<keyword evidence="7" id="KW-0539">Nucleus</keyword>
<sequence length="531" mass="54071">MFGAKTTATGFSFGSTTAPAATAAPSAGSGFSFGATAPATTSAASTGFSFKPATANTGILGTAPTATPAATPAAATSSSGFSFGAGGTPATATVQPLPSTGLGLGGGFGSSTPTATVAASINSTGFTGFTGLTPASSNVAAAAPLTLGGSLLGGSASLSLSTTTATTSTTGLNIGLGGANPPSIDAGINNGGIKPDGKTTKETMLPQDIVGSVYVVEALIKSETGACEENIRHTDAAFHKVLKTAGEMQKGLTEISSEYLQLHSSAGNLKQEVLKSAEHVEMSRRTKETPMALQGENKAPEEFFIALVRSFEQEMLYCRTKIEEVKQCMQAACNPCETAEDIKEVLQREHETMKVLAGDLYNKHAQLVELSQRLNTRSRPAQEAFFKALPMAGNCSQDSAIVRALGSGGSGLQSYQEQEQRAKAIGTAPPTLPLAQAQLPSLFGNTANTSMFNAGTTLTANNNQFKMTANNTFGNKTLFGNNTTGFGNTSTGFSGFGNTSSFGNTSGTGFGTNTSTPFGVSSPFTVKPFGS</sequence>
<dbReference type="PANTHER" id="PTHR13437">
    <property type="entry name" value="NUCLEOPORIN P58/P45 NUCLEOPORIN-LIKE PROTEIN 1"/>
    <property type="match status" value="1"/>
</dbReference>
<keyword evidence="2" id="KW-0813">Transport</keyword>
<evidence type="ECO:0000256" key="4">
    <source>
        <dbReference type="ARBA" id="ARBA00022927"/>
    </source>
</evidence>
<dbReference type="InterPro" id="IPR024882">
    <property type="entry name" value="NUP58/p45/49"/>
</dbReference>
<evidence type="ECO:0000256" key="2">
    <source>
        <dbReference type="ARBA" id="ARBA00022448"/>
    </source>
</evidence>
<keyword evidence="6" id="KW-0906">Nuclear pore complex</keyword>
<dbReference type="AlphaFoldDB" id="A0AAV2PWM9"/>
<dbReference type="GO" id="GO:0008139">
    <property type="term" value="F:nuclear localization sequence binding"/>
    <property type="evidence" value="ECO:0007669"/>
    <property type="project" value="InterPro"/>
</dbReference>
<dbReference type="Pfam" id="PF15967">
    <property type="entry name" value="Nucleoporin_FG2"/>
    <property type="match status" value="1"/>
</dbReference>
<gene>
    <name evidence="8" type="ORF">MNOR_LOCUS4050</name>
</gene>
<keyword evidence="3" id="KW-0509">mRNA transport</keyword>
<comment type="subcellular location">
    <subcellularLocation>
        <location evidence="1">Nucleus</location>
        <location evidence="1">Nuclear pore complex</location>
    </subcellularLocation>
</comment>
<accession>A0AAV2PWM9</accession>
<keyword evidence="9" id="KW-1185">Reference proteome</keyword>
<evidence type="ECO:0000313" key="8">
    <source>
        <dbReference type="EMBL" id="CAL4064401.1"/>
    </source>
</evidence>
<evidence type="ECO:0000256" key="7">
    <source>
        <dbReference type="ARBA" id="ARBA00023242"/>
    </source>
</evidence>
<protein>
    <recommendedName>
        <fullName evidence="10">Nucleoporin p58/p45</fullName>
    </recommendedName>
</protein>
<comment type="caution">
    <text evidence="8">The sequence shown here is derived from an EMBL/GenBank/DDBJ whole genome shotgun (WGS) entry which is preliminary data.</text>
</comment>
<evidence type="ECO:0008006" key="10">
    <source>
        <dbReference type="Google" id="ProtNLM"/>
    </source>
</evidence>
<keyword evidence="4" id="KW-0653">Protein transport</keyword>
<organism evidence="8 9">
    <name type="scientific">Meganyctiphanes norvegica</name>
    <name type="common">Northern krill</name>
    <name type="synonym">Thysanopoda norvegica</name>
    <dbReference type="NCBI Taxonomy" id="48144"/>
    <lineage>
        <taxon>Eukaryota</taxon>
        <taxon>Metazoa</taxon>
        <taxon>Ecdysozoa</taxon>
        <taxon>Arthropoda</taxon>
        <taxon>Crustacea</taxon>
        <taxon>Multicrustacea</taxon>
        <taxon>Malacostraca</taxon>
        <taxon>Eumalacostraca</taxon>
        <taxon>Eucarida</taxon>
        <taxon>Euphausiacea</taxon>
        <taxon>Euphausiidae</taxon>
        <taxon>Meganyctiphanes</taxon>
    </lineage>
</organism>
<dbReference type="PANTHER" id="PTHR13437:SF2">
    <property type="entry name" value="NUCLEOPORIN P58_P45"/>
    <property type="match status" value="1"/>
</dbReference>
<evidence type="ECO:0000256" key="1">
    <source>
        <dbReference type="ARBA" id="ARBA00004567"/>
    </source>
</evidence>
<name>A0AAV2PWM9_MEGNR</name>
<dbReference type="Gene3D" id="6.10.140.1350">
    <property type="match status" value="1"/>
</dbReference>
<evidence type="ECO:0000256" key="6">
    <source>
        <dbReference type="ARBA" id="ARBA00023132"/>
    </source>
</evidence>
<dbReference type="GO" id="GO:0005643">
    <property type="term" value="C:nuclear pore"/>
    <property type="evidence" value="ECO:0007669"/>
    <property type="project" value="UniProtKB-SubCell"/>
</dbReference>
<reference evidence="8 9" key="1">
    <citation type="submission" date="2024-05" db="EMBL/GenBank/DDBJ databases">
        <authorList>
            <person name="Wallberg A."/>
        </authorList>
    </citation>
    <scope>NUCLEOTIDE SEQUENCE [LARGE SCALE GENOMIC DNA]</scope>
</reference>
<evidence type="ECO:0000313" key="9">
    <source>
        <dbReference type="Proteomes" id="UP001497623"/>
    </source>
</evidence>
<evidence type="ECO:0000256" key="5">
    <source>
        <dbReference type="ARBA" id="ARBA00023010"/>
    </source>
</evidence>
<dbReference type="EMBL" id="CAXKWB010001461">
    <property type="protein sequence ID" value="CAL4064401.1"/>
    <property type="molecule type" value="Genomic_DNA"/>
</dbReference>
<proteinExistence type="predicted"/>
<keyword evidence="5" id="KW-0811">Translocation</keyword>